<dbReference type="Gene3D" id="3.90.550.10">
    <property type="entry name" value="Spore Coat Polysaccharide Biosynthesis Protein SpsA, Chain A"/>
    <property type="match status" value="1"/>
</dbReference>
<evidence type="ECO:0000313" key="6">
    <source>
        <dbReference type="EMBL" id="ASJ75006.1"/>
    </source>
</evidence>
<dbReference type="FunFam" id="3.90.550.10:FF:000011">
    <property type="entry name" value="3-deoxy-manno-octulosonate cytidylyltransferase"/>
    <property type="match status" value="1"/>
</dbReference>
<keyword evidence="3 5" id="KW-0548">Nucleotidyltransferase</keyword>
<gene>
    <name evidence="5 6" type="primary">kdsB</name>
    <name evidence="6" type="ORF">IMCC3135_24710</name>
</gene>
<dbReference type="AlphaFoldDB" id="A0A2Z2NU40"/>
<evidence type="ECO:0000256" key="4">
    <source>
        <dbReference type="ARBA" id="ARBA00022985"/>
    </source>
</evidence>
<dbReference type="Pfam" id="PF02348">
    <property type="entry name" value="CTP_transf_3"/>
    <property type="match status" value="1"/>
</dbReference>
<dbReference type="CDD" id="cd02517">
    <property type="entry name" value="CMP-KDO-Synthetase"/>
    <property type="match status" value="1"/>
</dbReference>
<proteinExistence type="inferred from homology"/>
<dbReference type="GO" id="GO:0005829">
    <property type="term" value="C:cytosol"/>
    <property type="evidence" value="ECO:0007669"/>
    <property type="project" value="TreeGrafter"/>
</dbReference>
<dbReference type="GO" id="GO:0008690">
    <property type="term" value="F:3-deoxy-manno-octulosonate cytidylyltransferase activity"/>
    <property type="evidence" value="ECO:0007669"/>
    <property type="project" value="UniProtKB-UniRule"/>
</dbReference>
<comment type="function">
    <text evidence="5">Activates KDO (a required 8-carbon sugar) for incorporation into bacterial lipopolysaccharide in Gram-negative bacteria.</text>
</comment>
<sequence length="260" mass="28765">MSGQSYTIVIPARYASSRFPGKPLHLLNGKPMILHTIARAQESAAESVIVATDDERIRAVCVEAGVDVQMTDPDHPSGTDRIAEVARVRNWDQGRVIVGLQGDEPATPAHHLDLLAGNLERVAEADMATLCMPIQNVQDYRDANRVKVVRDKRDMALYFSRASIPVRRDLSVTDDGAADSFPAAFLHIGLYAYRCGYLLDYHELKACTLELEEQLEQLRVLYHGGRIHVGEVEASSARGIDHPDDVAVLEPLLASQFEMH</sequence>
<dbReference type="UniPathway" id="UPA00358">
    <property type="reaction ID" value="UER00476"/>
</dbReference>
<dbReference type="SUPFAM" id="SSF53448">
    <property type="entry name" value="Nucleotide-diphospho-sugar transferases"/>
    <property type="match status" value="1"/>
</dbReference>
<name>A0A2Z2NU40_9GAMM</name>
<dbReference type="InterPro" id="IPR004528">
    <property type="entry name" value="KdsB"/>
</dbReference>
<dbReference type="Proteomes" id="UP000250079">
    <property type="component" value="Chromosome"/>
</dbReference>
<keyword evidence="7" id="KW-1185">Reference proteome</keyword>
<dbReference type="EMBL" id="CP018632">
    <property type="protein sequence ID" value="ASJ75006.1"/>
    <property type="molecule type" value="Genomic_DNA"/>
</dbReference>
<dbReference type="NCBIfam" id="NF003952">
    <property type="entry name" value="PRK05450.1-5"/>
    <property type="match status" value="1"/>
</dbReference>
<evidence type="ECO:0000256" key="3">
    <source>
        <dbReference type="ARBA" id="ARBA00022695"/>
    </source>
</evidence>
<keyword evidence="4 5" id="KW-0448">Lipopolysaccharide biosynthesis</keyword>
<dbReference type="InterPro" id="IPR003329">
    <property type="entry name" value="Cytidylyl_trans"/>
</dbReference>
<evidence type="ECO:0000256" key="1">
    <source>
        <dbReference type="ARBA" id="ARBA00004370"/>
    </source>
</evidence>
<dbReference type="NCBIfam" id="NF003950">
    <property type="entry name" value="PRK05450.1-3"/>
    <property type="match status" value="1"/>
</dbReference>
<dbReference type="GO" id="GO:0016020">
    <property type="term" value="C:membrane"/>
    <property type="evidence" value="ECO:0007669"/>
    <property type="project" value="UniProtKB-SubCell"/>
</dbReference>
<dbReference type="NCBIfam" id="TIGR00466">
    <property type="entry name" value="kdsB"/>
    <property type="match status" value="1"/>
</dbReference>
<dbReference type="KEGG" id="gai:IMCC3135_24710"/>
<dbReference type="OrthoDB" id="9815559at2"/>
<evidence type="ECO:0000256" key="2">
    <source>
        <dbReference type="ARBA" id="ARBA00022679"/>
    </source>
</evidence>
<organism evidence="6 7">
    <name type="scientific">Granulosicoccus antarcticus IMCC3135</name>
    <dbReference type="NCBI Taxonomy" id="1192854"/>
    <lineage>
        <taxon>Bacteria</taxon>
        <taxon>Pseudomonadati</taxon>
        <taxon>Pseudomonadota</taxon>
        <taxon>Gammaproteobacteria</taxon>
        <taxon>Chromatiales</taxon>
        <taxon>Granulosicoccaceae</taxon>
        <taxon>Granulosicoccus</taxon>
    </lineage>
</organism>
<protein>
    <recommendedName>
        <fullName evidence="5">3-deoxy-manno-octulosonate cytidylyltransferase</fullName>
        <ecNumber evidence="5">2.7.7.38</ecNumber>
    </recommendedName>
    <alternativeName>
        <fullName evidence="5">CMP-2-keto-3-deoxyoctulosonic acid synthase</fullName>
        <shortName evidence="5">CKS</shortName>
        <shortName evidence="5">CMP-KDO synthase</shortName>
    </alternativeName>
</protein>
<reference evidence="6 7" key="1">
    <citation type="submission" date="2016-12" db="EMBL/GenBank/DDBJ databases">
        <authorList>
            <person name="Song W.-J."/>
            <person name="Kurnit D.M."/>
        </authorList>
    </citation>
    <scope>NUCLEOTIDE SEQUENCE [LARGE SCALE GENOMIC DNA]</scope>
    <source>
        <strain evidence="6 7">IMCC3135</strain>
    </source>
</reference>
<evidence type="ECO:0000313" key="7">
    <source>
        <dbReference type="Proteomes" id="UP000250079"/>
    </source>
</evidence>
<evidence type="ECO:0000256" key="5">
    <source>
        <dbReference type="HAMAP-Rule" id="MF_00057"/>
    </source>
</evidence>
<comment type="catalytic activity">
    <reaction evidence="5">
        <text>3-deoxy-alpha-D-manno-oct-2-ulosonate + CTP = CMP-3-deoxy-beta-D-manno-octulosonate + diphosphate</text>
        <dbReference type="Rhea" id="RHEA:23448"/>
        <dbReference type="ChEBI" id="CHEBI:33019"/>
        <dbReference type="ChEBI" id="CHEBI:37563"/>
        <dbReference type="ChEBI" id="CHEBI:85986"/>
        <dbReference type="ChEBI" id="CHEBI:85987"/>
        <dbReference type="EC" id="2.7.7.38"/>
    </reaction>
</comment>
<dbReference type="RefSeq" id="WP_088919971.1">
    <property type="nucleotide sequence ID" value="NZ_CP018632.1"/>
</dbReference>
<comment type="subcellular location">
    <subcellularLocation>
        <location evidence="5">Cytoplasm</location>
    </subcellularLocation>
    <subcellularLocation>
        <location evidence="1">Membrane</location>
    </subcellularLocation>
</comment>
<dbReference type="GO" id="GO:0033468">
    <property type="term" value="P:CMP-keto-3-deoxy-D-manno-octulosonic acid biosynthetic process"/>
    <property type="evidence" value="ECO:0007669"/>
    <property type="project" value="UniProtKB-UniRule"/>
</dbReference>
<keyword evidence="5" id="KW-0963">Cytoplasm</keyword>
<dbReference type="EC" id="2.7.7.38" evidence="5"/>
<dbReference type="HAMAP" id="MF_00057">
    <property type="entry name" value="KdsB"/>
    <property type="match status" value="1"/>
</dbReference>
<dbReference type="GO" id="GO:0009103">
    <property type="term" value="P:lipopolysaccharide biosynthetic process"/>
    <property type="evidence" value="ECO:0007669"/>
    <property type="project" value="UniProtKB-UniRule"/>
</dbReference>
<accession>A0A2Z2NU40</accession>
<dbReference type="InterPro" id="IPR029044">
    <property type="entry name" value="Nucleotide-diphossugar_trans"/>
</dbReference>
<comment type="similarity">
    <text evidence="5">Belongs to the KdsB family.</text>
</comment>
<keyword evidence="2 5" id="KW-0808">Transferase</keyword>
<dbReference type="PANTHER" id="PTHR42866:SF2">
    <property type="entry name" value="3-DEOXY-MANNO-OCTULOSONATE CYTIDYLYLTRANSFERASE, MITOCHONDRIAL"/>
    <property type="match status" value="1"/>
</dbReference>
<dbReference type="PANTHER" id="PTHR42866">
    <property type="entry name" value="3-DEOXY-MANNO-OCTULOSONATE CYTIDYLYLTRANSFERASE"/>
    <property type="match status" value="1"/>
</dbReference>
<comment type="pathway">
    <text evidence="5">Nucleotide-sugar biosynthesis; CMP-3-deoxy-D-manno-octulosonate biosynthesis; CMP-3-deoxy-D-manno-octulosonate from 3-deoxy-D-manno-octulosonate and CTP: step 1/1.</text>
</comment>